<dbReference type="Proteomes" id="UP000248745">
    <property type="component" value="Unassembled WGS sequence"/>
</dbReference>
<protein>
    <recommendedName>
        <fullName evidence="1">Protein ApaG</fullName>
    </recommendedName>
</protein>
<dbReference type="InterPro" id="IPR007474">
    <property type="entry name" value="ApaG_domain"/>
</dbReference>
<dbReference type="RefSeq" id="WP_110998986.1">
    <property type="nucleotide sequence ID" value="NZ_QKTW01000016.1"/>
</dbReference>
<dbReference type="SUPFAM" id="SSF110069">
    <property type="entry name" value="ApaG-like"/>
    <property type="match status" value="1"/>
</dbReference>
<dbReference type="NCBIfam" id="NF003967">
    <property type="entry name" value="PRK05461.1"/>
    <property type="match status" value="1"/>
</dbReference>
<dbReference type="InterPro" id="IPR050718">
    <property type="entry name" value="ApaG-like"/>
</dbReference>
<dbReference type="InterPro" id="IPR036767">
    <property type="entry name" value="ApaG_sf"/>
</dbReference>
<dbReference type="InterPro" id="IPR023065">
    <property type="entry name" value="Uncharacterised_ApaG"/>
</dbReference>
<dbReference type="AlphaFoldDB" id="A0A2W2AY40"/>
<dbReference type="EMBL" id="QKTW01000016">
    <property type="protein sequence ID" value="PZF72954.1"/>
    <property type="molecule type" value="Genomic_DNA"/>
</dbReference>
<accession>A0A2W2AY40</accession>
<dbReference type="Pfam" id="PF04379">
    <property type="entry name" value="DUF525"/>
    <property type="match status" value="1"/>
</dbReference>
<dbReference type="PANTHER" id="PTHR47191">
    <property type="entry name" value="OS05G0170800 PROTEIN"/>
    <property type="match status" value="1"/>
</dbReference>
<feature type="domain" description="ApaG" evidence="2">
    <location>
        <begin position="3"/>
        <end position="128"/>
    </location>
</feature>
<dbReference type="PROSITE" id="PS51087">
    <property type="entry name" value="APAG"/>
    <property type="match status" value="1"/>
</dbReference>
<keyword evidence="4" id="KW-1185">Reference proteome</keyword>
<dbReference type="PANTHER" id="PTHR47191:SF2">
    <property type="entry name" value="OS05G0170800 PROTEIN"/>
    <property type="match status" value="1"/>
</dbReference>
<dbReference type="Gene3D" id="2.60.40.1470">
    <property type="entry name" value="ApaG domain"/>
    <property type="match status" value="1"/>
</dbReference>
<proteinExistence type="inferred from homology"/>
<organism evidence="3 4">
    <name type="scientific">Taibaiella soli</name>
    <dbReference type="NCBI Taxonomy" id="1649169"/>
    <lineage>
        <taxon>Bacteria</taxon>
        <taxon>Pseudomonadati</taxon>
        <taxon>Bacteroidota</taxon>
        <taxon>Chitinophagia</taxon>
        <taxon>Chitinophagales</taxon>
        <taxon>Chitinophagaceae</taxon>
        <taxon>Taibaiella</taxon>
    </lineage>
</organism>
<comment type="caution">
    <text evidence="3">The sequence shown here is derived from an EMBL/GenBank/DDBJ whole genome shotgun (WGS) entry which is preliminary data.</text>
</comment>
<dbReference type="HAMAP" id="MF_00791">
    <property type="entry name" value="ApaG"/>
    <property type="match status" value="1"/>
</dbReference>
<evidence type="ECO:0000256" key="1">
    <source>
        <dbReference type="ARBA" id="ARBA00017693"/>
    </source>
</evidence>
<evidence type="ECO:0000313" key="3">
    <source>
        <dbReference type="EMBL" id="PZF72954.1"/>
    </source>
</evidence>
<sequence>MVKQITEGVSITVETFYQPNQSNPLNGEYLFAYRITIENLSTVPVKLLRRHWHIVDSNGLFREVEGEGVVGQQPIIQPGEDYQYVSACNLRTEIGKMYGTYLMENLYNKKNFTVAIPEFKLLAPFKMN</sequence>
<reference evidence="3 4" key="1">
    <citation type="submission" date="2018-06" db="EMBL/GenBank/DDBJ databases">
        <title>Mucibacter soli gen. nov., sp. nov., a new member of the family Chitinophagaceae producing mucin.</title>
        <authorList>
            <person name="Kim M.-K."/>
            <person name="Park S."/>
            <person name="Kim T.-S."/>
            <person name="Joung Y."/>
            <person name="Han J.-H."/>
            <person name="Kim S.B."/>
        </authorList>
    </citation>
    <scope>NUCLEOTIDE SEQUENCE [LARGE SCALE GENOMIC DNA]</scope>
    <source>
        <strain evidence="3 4">R1-15</strain>
    </source>
</reference>
<name>A0A2W2AY40_9BACT</name>
<evidence type="ECO:0000313" key="4">
    <source>
        <dbReference type="Proteomes" id="UP000248745"/>
    </source>
</evidence>
<dbReference type="OrthoDB" id="9795226at2"/>
<gene>
    <name evidence="3" type="ORF">DN068_11120</name>
</gene>
<evidence type="ECO:0000259" key="2">
    <source>
        <dbReference type="PROSITE" id="PS51087"/>
    </source>
</evidence>